<accession>A0ACA9JZ43</accession>
<name>A0ACA9JZ43_9GLOM</name>
<organism evidence="1 2">
    <name type="scientific">Cetraspora pellucida</name>
    <dbReference type="NCBI Taxonomy" id="1433469"/>
    <lineage>
        <taxon>Eukaryota</taxon>
        <taxon>Fungi</taxon>
        <taxon>Fungi incertae sedis</taxon>
        <taxon>Mucoromycota</taxon>
        <taxon>Glomeromycotina</taxon>
        <taxon>Glomeromycetes</taxon>
        <taxon>Diversisporales</taxon>
        <taxon>Gigasporaceae</taxon>
        <taxon>Cetraspora</taxon>
    </lineage>
</organism>
<evidence type="ECO:0000313" key="1">
    <source>
        <dbReference type="EMBL" id="CAG8443119.1"/>
    </source>
</evidence>
<proteinExistence type="predicted"/>
<protein>
    <submittedName>
        <fullName evidence="1">15480_t:CDS:1</fullName>
    </submittedName>
</protein>
<comment type="caution">
    <text evidence="1">The sequence shown here is derived from an EMBL/GenBank/DDBJ whole genome shotgun (WGS) entry which is preliminary data.</text>
</comment>
<sequence length="526" mass="60145">MRNSFRVLFIFTLLFLTINEIIAESQKPDKFKEALTIKPLSDGKLLTYFQFNVKHYGYKEGVAFSHYNFFPRAIGQILQTYNVRELHLTFTQGRWNYEDWGYPFVPSAGTGVELWAWLWKDGKLDKNWKSLTNALAGLFCASLNFIDDTITVQPKLSFRPEGPFNATELAERAELRYGSLPHENVCTENLTPWIKLLPCKSTSGIASLLNGHKLYDSNFHSMSIHVRPSCEKPDCTDQQLEIIQTVSTVIDPVRNSGKRDWSLNKVFGRQLSQTCPLAEESNLEVILPEHGDYKIIPDANDIIQRNMSNIDGGSETKIAVYNLKKIKPNTELSMSWNEDQFEYSYGQERGGIKVNIFNKSPNASIPIIYYDVIPWYLKLYLHTLKVQINGKDTKFDADHPIKDLYFQPAVDRSRPNVIEVEMLLSPNSLTTLSINFDKVFLKYTEHPPDANRGFDIGSGIISTRVIDDNFLSLPTPDFSMPYNVITLTCTVIALFFGSMFNLLTRSFVAFVDIEKEKAEKKIDIDK</sequence>
<dbReference type="Proteomes" id="UP000789366">
    <property type="component" value="Unassembled WGS sequence"/>
</dbReference>
<evidence type="ECO:0000313" key="2">
    <source>
        <dbReference type="Proteomes" id="UP000789366"/>
    </source>
</evidence>
<keyword evidence="2" id="KW-1185">Reference proteome</keyword>
<feature type="non-terminal residue" evidence="1">
    <location>
        <position position="526"/>
    </location>
</feature>
<gene>
    <name evidence="1" type="ORF">SPELUC_LOCUS321</name>
</gene>
<reference evidence="1" key="1">
    <citation type="submission" date="2021-06" db="EMBL/GenBank/DDBJ databases">
        <authorList>
            <person name="Kallberg Y."/>
            <person name="Tangrot J."/>
            <person name="Rosling A."/>
        </authorList>
    </citation>
    <scope>NUCLEOTIDE SEQUENCE</scope>
    <source>
        <strain evidence="1">28 12/20/2015</strain>
    </source>
</reference>
<dbReference type="EMBL" id="CAJVPW010000113">
    <property type="protein sequence ID" value="CAG8443119.1"/>
    <property type="molecule type" value="Genomic_DNA"/>
</dbReference>